<name>A0AAD9V524_ACRCE</name>
<proteinExistence type="predicted"/>
<organism evidence="1 2">
    <name type="scientific">Acropora cervicornis</name>
    <name type="common">Staghorn coral</name>
    <dbReference type="NCBI Taxonomy" id="6130"/>
    <lineage>
        <taxon>Eukaryota</taxon>
        <taxon>Metazoa</taxon>
        <taxon>Cnidaria</taxon>
        <taxon>Anthozoa</taxon>
        <taxon>Hexacorallia</taxon>
        <taxon>Scleractinia</taxon>
        <taxon>Astrocoeniina</taxon>
        <taxon>Acroporidae</taxon>
        <taxon>Acropora</taxon>
    </lineage>
</organism>
<dbReference type="Proteomes" id="UP001249851">
    <property type="component" value="Unassembled WGS sequence"/>
</dbReference>
<evidence type="ECO:0000313" key="2">
    <source>
        <dbReference type="Proteomes" id="UP001249851"/>
    </source>
</evidence>
<evidence type="ECO:0000313" key="1">
    <source>
        <dbReference type="EMBL" id="KAK2561005.1"/>
    </source>
</evidence>
<sequence length="165" mass="17944">MALHMDFEPRFNFKALCLGGVSDETRLDLLPLGGVVDKRLDLLPFGGVDDNRLDLLPLGGVVDARLPLLPFGTDDSEDKLALLPCSLLGKLCFVTSKMNSFLDNGSEPDMLPLWLVPLDLVSSSLYRTCLLNSTVDIVLISFRSDSKASFNCSSSSPSSSRDRSC</sequence>
<protein>
    <submittedName>
        <fullName evidence="1">Uncharacterized protein</fullName>
    </submittedName>
</protein>
<gene>
    <name evidence="1" type="ORF">P5673_016133</name>
</gene>
<keyword evidence="2" id="KW-1185">Reference proteome</keyword>
<accession>A0AAD9V524</accession>
<comment type="caution">
    <text evidence="1">The sequence shown here is derived from an EMBL/GenBank/DDBJ whole genome shotgun (WGS) entry which is preliminary data.</text>
</comment>
<reference evidence="1" key="2">
    <citation type="journal article" date="2023" name="Science">
        <title>Genomic signatures of disease resistance in endangered staghorn corals.</title>
        <authorList>
            <person name="Vollmer S.V."/>
            <person name="Selwyn J.D."/>
            <person name="Despard B.A."/>
            <person name="Roesel C.L."/>
        </authorList>
    </citation>
    <scope>NUCLEOTIDE SEQUENCE</scope>
    <source>
        <strain evidence="1">K2</strain>
    </source>
</reference>
<dbReference type="EMBL" id="JARQWQ010000034">
    <property type="protein sequence ID" value="KAK2561005.1"/>
    <property type="molecule type" value="Genomic_DNA"/>
</dbReference>
<dbReference type="AlphaFoldDB" id="A0AAD9V524"/>
<reference evidence="1" key="1">
    <citation type="journal article" date="2023" name="G3 (Bethesda)">
        <title>Whole genome assembly and annotation of the endangered Caribbean coral Acropora cervicornis.</title>
        <authorList>
            <person name="Selwyn J.D."/>
            <person name="Vollmer S.V."/>
        </authorList>
    </citation>
    <scope>NUCLEOTIDE SEQUENCE</scope>
    <source>
        <strain evidence="1">K2</strain>
    </source>
</reference>